<sequence length="116" mass="12497">MHLQTPAPPPTSSPKHPHPPRTIPPPCIDLLCSSDIRSVTQSILLRERTLAEVPLRQALHSSCSGTYASAHITELETVTVALTADAATKHPRRAHPHHRRLSADVLKLGPMASASS</sequence>
<feature type="region of interest" description="Disordered" evidence="1">
    <location>
        <begin position="88"/>
        <end position="116"/>
    </location>
</feature>
<keyword evidence="3" id="KW-1185">Reference proteome</keyword>
<dbReference type="Proteomes" id="UP001556367">
    <property type="component" value="Unassembled WGS sequence"/>
</dbReference>
<protein>
    <submittedName>
        <fullName evidence="2">Uncharacterized protein</fullName>
    </submittedName>
</protein>
<proteinExistence type="predicted"/>
<dbReference type="EMBL" id="JASNQZ010000002">
    <property type="protein sequence ID" value="KAL0960326.1"/>
    <property type="molecule type" value="Genomic_DNA"/>
</dbReference>
<evidence type="ECO:0000313" key="3">
    <source>
        <dbReference type="Proteomes" id="UP001556367"/>
    </source>
</evidence>
<feature type="region of interest" description="Disordered" evidence="1">
    <location>
        <begin position="1"/>
        <end position="24"/>
    </location>
</feature>
<gene>
    <name evidence="2" type="ORF">HGRIS_011950</name>
</gene>
<comment type="caution">
    <text evidence="2">The sequence shown here is derived from an EMBL/GenBank/DDBJ whole genome shotgun (WGS) entry which is preliminary data.</text>
</comment>
<name>A0ABR3JYY7_9AGAR</name>
<organism evidence="2 3">
    <name type="scientific">Hohenbuehelia grisea</name>
    <dbReference type="NCBI Taxonomy" id="104357"/>
    <lineage>
        <taxon>Eukaryota</taxon>
        <taxon>Fungi</taxon>
        <taxon>Dikarya</taxon>
        <taxon>Basidiomycota</taxon>
        <taxon>Agaricomycotina</taxon>
        <taxon>Agaricomycetes</taxon>
        <taxon>Agaricomycetidae</taxon>
        <taxon>Agaricales</taxon>
        <taxon>Pleurotineae</taxon>
        <taxon>Pleurotaceae</taxon>
        <taxon>Hohenbuehelia</taxon>
    </lineage>
</organism>
<feature type="compositionally biased region" description="Basic residues" evidence="1">
    <location>
        <begin position="89"/>
        <end position="100"/>
    </location>
</feature>
<accession>A0ABR3JYY7</accession>
<reference evidence="3" key="1">
    <citation type="submission" date="2024-06" db="EMBL/GenBank/DDBJ databases">
        <title>Multi-omics analyses provide insights into the biosynthesis of the anticancer antibiotic pleurotin in Hohenbuehelia grisea.</title>
        <authorList>
            <person name="Weaver J.A."/>
            <person name="Alberti F."/>
        </authorList>
    </citation>
    <scope>NUCLEOTIDE SEQUENCE [LARGE SCALE GENOMIC DNA]</scope>
    <source>
        <strain evidence="3">T-177</strain>
    </source>
</reference>
<feature type="compositionally biased region" description="Pro residues" evidence="1">
    <location>
        <begin position="1"/>
        <end position="12"/>
    </location>
</feature>
<evidence type="ECO:0000313" key="2">
    <source>
        <dbReference type="EMBL" id="KAL0960326.1"/>
    </source>
</evidence>
<evidence type="ECO:0000256" key="1">
    <source>
        <dbReference type="SAM" id="MobiDB-lite"/>
    </source>
</evidence>